<feature type="non-terminal residue" evidence="2">
    <location>
        <position position="1"/>
    </location>
</feature>
<evidence type="ECO:0000256" key="1">
    <source>
        <dbReference type="SAM" id="Phobius"/>
    </source>
</evidence>
<evidence type="ECO:0000313" key="2">
    <source>
        <dbReference type="EMBL" id="KGM11315.1"/>
    </source>
</evidence>
<keyword evidence="1" id="KW-1133">Transmembrane helix</keyword>
<dbReference type="RefSeq" id="WP_237558547.1">
    <property type="nucleotide sequence ID" value="NZ_AXCY01000025.1"/>
</dbReference>
<keyword evidence="1" id="KW-0812">Transmembrane</keyword>
<sequence>RRPSRRLRPGGPVRALVLADALLVVRSSRLMVQAAAATVLGLAVVAGGLAALLTHAGLLVTGLVAAGTAGAGARHAALVPALDRALPVGQVRVRLAHGVLPVVAGLAWGVVVLVGGAATTGTDPLPWLAVAPAWALALAAATVRGAYRPPPRFSELMVVTPMGGVPTTAGTTHGPDVALLATLPTAVALLAGTWTAPLVVAQWVLTVGAALLAVRVHPRSA</sequence>
<reference evidence="2 3" key="1">
    <citation type="submission" date="2013-08" db="EMBL/GenBank/DDBJ databases">
        <title>Genome sequencing of Cellulomonas carbonis T26.</title>
        <authorList>
            <person name="Chen F."/>
            <person name="Li Y."/>
            <person name="Wang G."/>
        </authorList>
    </citation>
    <scope>NUCLEOTIDE SEQUENCE [LARGE SCALE GENOMIC DNA]</scope>
    <source>
        <strain evidence="2 3">T26</strain>
    </source>
</reference>
<keyword evidence="1" id="KW-0472">Membrane</keyword>
<dbReference type="AlphaFoldDB" id="A0A0A0BTP1"/>
<comment type="caution">
    <text evidence="2">The sequence shown here is derived from an EMBL/GenBank/DDBJ whole genome shotgun (WGS) entry which is preliminary data.</text>
</comment>
<feature type="transmembrane region" description="Helical" evidence="1">
    <location>
        <begin position="30"/>
        <end position="52"/>
    </location>
</feature>
<protein>
    <submittedName>
        <fullName evidence="2">Uncharacterized protein</fullName>
    </submittedName>
</protein>
<dbReference type="EMBL" id="AXCY01000025">
    <property type="protein sequence ID" value="KGM11315.1"/>
    <property type="molecule type" value="Genomic_DNA"/>
</dbReference>
<proteinExistence type="predicted"/>
<evidence type="ECO:0000313" key="3">
    <source>
        <dbReference type="Proteomes" id="UP000029839"/>
    </source>
</evidence>
<dbReference type="Pfam" id="PF19814">
    <property type="entry name" value="DUF6297"/>
    <property type="match status" value="1"/>
</dbReference>
<name>A0A0A0BTP1_9CELL</name>
<feature type="transmembrane region" description="Helical" evidence="1">
    <location>
        <begin position="200"/>
        <end position="217"/>
    </location>
</feature>
<feature type="transmembrane region" description="Helical" evidence="1">
    <location>
        <begin position="98"/>
        <end position="119"/>
    </location>
</feature>
<dbReference type="InterPro" id="IPR046264">
    <property type="entry name" value="DUF6297"/>
</dbReference>
<organism evidence="2 3">
    <name type="scientific">Cellulomonas carbonis T26</name>
    <dbReference type="NCBI Taxonomy" id="947969"/>
    <lineage>
        <taxon>Bacteria</taxon>
        <taxon>Bacillati</taxon>
        <taxon>Actinomycetota</taxon>
        <taxon>Actinomycetes</taxon>
        <taxon>Micrococcales</taxon>
        <taxon>Cellulomonadaceae</taxon>
        <taxon>Cellulomonas</taxon>
    </lineage>
</organism>
<accession>A0A0A0BTP1</accession>
<reference evidence="2 3" key="2">
    <citation type="journal article" date="2015" name="Stand. Genomic Sci.">
        <title>Draft genome sequence of Cellulomonas carbonis T26(T) and comparative analysis of six Cellulomonas genomes.</title>
        <authorList>
            <person name="Zhuang W."/>
            <person name="Zhang S."/>
            <person name="Xia X."/>
            <person name="Wang G."/>
        </authorList>
    </citation>
    <scope>NUCLEOTIDE SEQUENCE [LARGE SCALE GENOMIC DNA]</scope>
    <source>
        <strain evidence="2 3">T26</strain>
    </source>
</reference>
<keyword evidence="3" id="KW-1185">Reference proteome</keyword>
<gene>
    <name evidence="2" type="ORF">N868_11190</name>
</gene>
<feature type="transmembrane region" description="Helical" evidence="1">
    <location>
        <begin position="125"/>
        <end position="147"/>
    </location>
</feature>
<dbReference type="Proteomes" id="UP000029839">
    <property type="component" value="Unassembled WGS sequence"/>
</dbReference>